<dbReference type="AlphaFoldDB" id="A0A3Q9RQH4"/>
<name>A0A3Q9RQH4_9BACI</name>
<sequence length="46" mass="5380">MFNNKTGFVDELENSISNEKVHMEFLVSPILIEKNNRGIDVIKFLR</sequence>
<evidence type="ECO:0000313" key="1">
    <source>
        <dbReference type="EMBL" id="AZV44529.1"/>
    </source>
</evidence>
<proteinExistence type="predicted"/>
<accession>A0A3Q9RQH4</accession>
<reference evidence="1 2" key="1">
    <citation type="submission" date="2018-01" db="EMBL/GenBank/DDBJ databases">
        <title>Bacillus asahii Genome sequencing and assembly.</title>
        <authorList>
            <person name="Jiang H."/>
            <person name="Feng Y."/>
            <person name="Zhao F."/>
            <person name="Lin X."/>
        </authorList>
    </citation>
    <scope>NUCLEOTIDE SEQUENCE [LARGE SCALE GENOMIC DNA]</scope>
    <source>
        <strain evidence="1 2">OM18</strain>
    </source>
</reference>
<evidence type="ECO:0000313" key="2">
    <source>
        <dbReference type="Proteomes" id="UP000283095"/>
    </source>
</evidence>
<dbReference type="Proteomes" id="UP000283095">
    <property type="component" value="Chromosome"/>
</dbReference>
<organism evidence="1 2">
    <name type="scientific">Peribacillus asahii</name>
    <dbReference type="NCBI Taxonomy" id="228899"/>
    <lineage>
        <taxon>Bacteria</taxon>
        <taxon>Bacillati</taxon>
        <taxon>Bacillota</taxon>
        <taxon>Bacilli</taxon>
        <taxon>Bacillales</taxon>
        <taxon>Bacillaceae</taxon>
        <taxon>Peribacillus</taxon>
    </lineage>
</organism>
<gene>
    <name evidence="1" type="ORF">BAOM_3920</name>
</gene>
<dbReference type="EMBL" id="CP026095">
    <property type="protein sequence ID" value="AZV44529.1"/>
    <property type="molecule type" value="Genomic_DNA"/>
</dbReference>
<dbReference type="KEGG" id="pasa:BAOM_3920"/>
<protein>
    <submittedName>
        <fullName evidence="1">Uncharacterized protein</fullName>
    </submittedName>
</protein>